<evidence type="ECO:0000256" key="3">
    <source>
        <dbReference type="ARBA" id="ARBA00023004"/>
    </source>
</evidence>
<protein>
    <submittedName>
        <fullName evidence="6">Deoxyribonuclease I</fullName>
    </submittedName>
</protein>
<dbReference type="SMART" id="SM00478">
    <property type="entry name" value="ENDO3c"/>
    <property type="match status" value="1"/>
</dbReference>
<feature type="domain" description="HhH-GPD" evidence="5">
    <location>
        <begin position="35"/>
        <end position="192"/>
    </location>
</feature>
<keyword evidence="1" id="KW-0004">4Fe-4S</keyword>
<evidence type="ECO:0000259" key="5">
    <source>
        <dbReference type="SMART" id="SM00478"/>
    </source>
</evidence>
<evidence type="ECO:0000256" key="4">
    <source>
        <dbReference type="ARBA" id="ARBA00023014"/>
    </source>
</evidence>
<keyword evidence="2" id="KW-0479">Metal-binding</keyword>
<dbReference type="Pfam" id="PF00730">
    <property type="entry name" value="HhH-GPD"/>
    <property type="match status" value="1"/>
</dbReference>
<dbReference type="PANTHER" id="PTHR10359">
    <property type="entry name" value="A/G-SPECIFIC ADENINE GLYCOSYLASE/ENDONUCLEASE III"/>
    <property type="match status" value="1"/>
</dbReference>
<dbReference type="SUPFAM" id="SSF48150">
    <property type="entry name" value="DNA-glycosylase"/>
    <property type="match status" value="1"/>
</dbReference>
<keyword evidence="4" id="KW-0411">Iron-sulfur</keyword>
<accession>A0ABS4CHV2</accession>
<dbReference type="InterPro" id="IPR011257">
    <property type="entry name" value="DNA_glycosylase"/>
</dbReference>
<evidence type="ECO:0000256" key="2">
    <source>
        <dbReference type="ARBA" id="ARBA00022723"/>
    </source>
</evidence>
<comment type="caution">
    <text evidence="6">The sequence shown here is derived from an EMBL/GenBank/DDBJ whole genome shotgun (WGS) entry which is preliminary data.</text>
</comment>
<name>A0ABS4CHV2_9ENTE</name>
<dbReference type="Gene3D" id="1.10.340.30">
    <property type="entry name" value="Hypothetical protein, domain 2"/>
    <property type="match status" value="1"/>
</dbReference>
<dbReference type="EMBL" id="JAEDXU010000003">
    <property type="protein sequence ID" value="MBP1046024.1"/>
    <property type="molecule type" value="Genomic_DNA"/>
</dbReference>
<keyword evidence="7" id="KW-1185">Reference proteome</keyword>
<evidence type="ECO:0000256" key="1">
    <source>
        <dbReference type="ARBA" id="ARBA00022485"/>
    </source>
</evidence>
<keyword evidence="3" id="KW-0408">Iron</keyword>
<dbReference type="CDD" id="cd00056">
    <property type="entry name" value="ENDO3c"/>
    <property type="match status" value="1"/>
</dbReference>
<proteinExistence type="predicted"/>
<gene>
    <name evidence="6" type="ORF">I6N96_06995</name>
</gene>
<dbReference type="PANTHER" id="PTHR10359:SF19">
    <property type="entry name" value="DNA REPAIR GLYCOSYLASE MJ1434-RELATED"/>
    <property type="match status" value="1"/>
</dbReference>
<sequence length="215" mass="25099">MIPVVEVYEQLKRNMPERIWWPAESEWEIIIGSILVQNTNWANVEYSLHNLREKTQFHPEKVAALPLEELQDLIRPSGFYINKGKAIQEIFFWLQDFTFDLAVIEDHYGTNLRKQLLSLRGIGEETADVLLVYIFDGVEFIADRYAQRLFTRLGVEGIEGYKKLKHRVYLPEDFSTAEAKEFHGLIVDFGKEYLKNDTTWAASFLADFSFDPLNS</sequence>
<dbReference type="RefSeq" id="WP_209556850.1">
    <property type="nucleotide sequence ID" value="NZ_JAEDXU010000003.1"/>
</dbReference>
<organism evidence="6 7">
    <name type="scientific">Enterococcus larvae</name>
    <dbReference type="NCBI Taxonomy" id="2794352"/>
    <lineage>
        <taxon>Bacteria</taxon>
        <taxon>Bacillati</taxon>
        <taxon>Bacillota</taxon>
        <taxon>Bacilli</taxon>
        <taxon>Lactobacillales</taxon>
        <taxon>Enterococcaceae</taxon>
        <taxon>Enterococcus</taxon>
    </lineage>
</organism>
<dbReference type="PIRSF" id="PIRSF001435">
    <property type="entry name" value="Nth"/>
    <property type="match status" value="1"/>
</dbReference>
<evidence type="ECO:0000313" key="6">
    <source>
        <dbReference type="EMBL" id="MBP1046024.1"/>
    </source>
</evidence>
<reference evidence="6 7" key="1">
    <citation type="submission" date="2020-12" db="EMBL/GenBank/DDBJ databases">
        <title>Vagococcus allomyrinae sp. nov. and Enterococcus lavae sp. nov., isolated from the larvae of Allomyrina dichotoma.</title>
        <authorList>
            <person name="Lee S.D."/>
        </authorList>
    </citation>
    <scope>NUCLEOTIDE SEQUENCE [LARGE SCALE GENOMIC DNA]</scope>
    <source>
        <strain evidence="6 7">BWM-S5</strain>
    </source>
</reference>
<dbReference type="Proteomes" id="UP000673375">
    <property type="component" value="Unassembled WGS sequence"/>
</dbReference>
<evidence type="ECO:0000313" key="7">
    <source>
        <dbReference type="Proteomes" id="UP000673375"/>
    </source>
</evidence>
<dbReference type="InterPro" id="IPR003265">
    <property type="entry name" value="HhH-GPD_domain"/>
</dbReference>